<dbReference type="InterPro" id="IPR058560">
    <property type="entry name" value="DNA_primase_C"/>
</dbReference>
<gene>
    <name evidence="19" type="ORF">HID58_005539</name>
</gene>
<evidence type="ECO:0000256" key="13">
    <source>
        <dbReference type="ARBA" id="ARBA00023159"/>
    </source>
</evidence>
<name>A0ABQ8EB96_BRANA</name>
<organism evidence="19 20">
    <name type="scientific">Brassica napus</name>
    <name type="common">Rape</name>
    <dbReference type="NCBI Taxonomy" id="3708"/>
    <lineage>
        <taxon>Eukaryota</taxon>
        <taxon>Viridiplantae</taxon>
        <taxon>Streptophyta</taxon>
        <taxon>Embryophyta</taxon>
        <taxon>Tracheophyta</taxon>
        <taxon>Spermatophyta</taxon>
        <taxon>Magnoliopsida</taxon>
        <taxon>eudicotyledons</taxon>
        <taxon>Gunneridae</taxon>
        <taxon>Pentapetalae</taxon>
        <taxon>rosids</taxon>
        <taxon>malvids</taxon>
        <taxon>Brassicales</taxon>
        <taxon>Brassicaceae</taxon>
        <taxon>Brassiceae</taxon>
        <taxon>Brassica</taxon>
    </lineage>
</organism>
<dbReference type="PANTHER" id="PTHR23335">
    <property type="entry name" value="CALMODULIN-BINDING TRANSCRIPTION ACTIVATOR CAMTA"/>
    <property type="match status" value="1"/>
</dbReference>
<dbReference type="CDD" id="cd07322">
    <property type="entry name" value="PriL_PriS_Eukaryotic"/>
    <property type="match status" value="1"/>
</dbReference>
<dbReference type="Proteomes" id="UP000824890">
    <property type="component" value="Unassembled WGS sequence"/>
</dbReference>
<dbReference type="PROSITE" id="PS50088">
    <property type="entry name" value="ANK_REPEAT"/>
    <property type="match status" value="1"/>
</dbReference>
<keyword evidence="10" id="KW-0411">Iron-sulfur</keyword>
<dbReference type="CDD" id="cd00102">
    <property type="entry name" value="IPT"/>
    <property type="match status" value="1"/>
</dbReference>
<dbReference type="Pfam" id="PF04104">
    <property type="entry name" value="DNA_primase_lrg"/>
    <property type="match status" value="1"/>
</dbReference>
<dbReference type="InterPro" id="IPR002909">
    <property type="entry name" value="IPT_dom"/>
</dbReference>
<dbReference type="SMART" id="SM01076">
    <property type="entry name" value="CG-1"/>
    <property type="match status" value="1"/>
</dbReference>
<comment type="similarity">
    <text evidence="3">Belongs to the CAMTA family.</text>
</comment>
<reference evidence="19 20" key="1">
    <citation type="submission" date="2021-05" db="EMBL/GenBank/DDBJ databases">
        <title>Genome Assembly of Synthetic Allotetraploid Brassica napus Reveals Homoeologous Exchanges between Subgenomes.</title>
        <authorList>
            <person name="Davis J.T."/>
        </authorList>
    </citation>
    <scope>NUCLEOTIDE SEQUENCE [LARGE SCALE GENOMIC DNA]</scope>
    <source>
        <strain evidence="20">cv. Da-Ae</strain>
        <tissue evidence="19">Seedling</tissue>
    </source>
</reference>
<dbReference type="InterPro" id="IPR016558">
    <property type="entry name" value="DNA_primase_lsu_euk"/>
</dbReference>
<evidence type="ECO:0000256" key="15">
    <source>
        <dbReference type="ARBA" id="ARBA00023242"/>
    </source>
</evidence>
<comment type="subcellular location">
    <subcellularLocation>
        <location evidence="2">Nucleus</location>
    </subcellularLocation>
</comment>
<dbReference type="InterPro" id="IPR013783">
    <property type="entry name" value="Ig-like_fold"/>
</dbReference>
<evidence type="ECO:0000256" key="2">
    <source>
        <dbReference type="ARBA" id="ARBA00004123"/>
    </source>
</evidence>
<comment type="cofactor">
    <cofactor evidence="1">
        <name>[4Fe-4S] cluster</name>
        <dbReference type="ChEBI" id="CHEBI:49883"/>
    </cofactor>
</comment>
<dbReference type="InterPro" id="IPR002110">
    <property type="entry name" value="Ankyrin_rpt"/>
</dbReference>
<keyword evidence="6" id="KW-0235">DNA replication</keyword>
<dbReference type="Pfam" id="PF03859">
    <property type="entry name" value="CG-1"/>
    <property type="match status" value="1"/>
</dbReference>
<dbReference type="InterPro" id="IPR036770">
    <property type="entry name" value="Ankyrin_rpt-contain_sf"/>
</dbReference>
<evidence type="ECO:0000256" key="9">
    <source>
        <dbReference type="ARBA" id="ARBA00023004"/>
    </source>
</evidence>
<evidence type="ECO:0000256" key="10">
    <source>
        <dbReference type="ARBA" id="ARBA00023014"/>
    </source>
</evidence>
<dbReference type="InterPro" id="IPR000048">
    <property type="entry name" value="IQ_motif_EF-hand-BS"/>
</dbReference>
<evidence type="ECO:0000256" key="7">
    <source>
        <dbReference type="ARBA" id="ARBA00022723"/>
    </source>
</evidence>
<evidence type="ECO:0000256" key="3">
    <source>
        <dbReference type="ARBA" id="ARBA00008267"/>
    </source>
</evidence>
<dbReference type="Gene3D" id="1.25.40.20">
    <property type="entry name" value="Ankyrin repeat-containing domain"/>
    <property type="match status" value="1"/>
</dbReference>
<proteinExistence type="inferred from homology"/>
<keyword evidence="12 16" id="KW-0040">ANK repeat</keyword>
<evidence type="ECO:0000256" key="5">
    <source>
        <dbReference type="ARBA" id="ARBA00022515"/>
    </source>
</evidence>
<dbReference type="Gene3D" id="2.60.40.10">
    <property type="entry name" value="Immunoglobulins"/>
    <property type="match status" value="1"/>
</dbReference>
<dbReference type="InterPro" id="IPR027417">
    <property type="entry name" value="P-loop_NTPase"/>
</dbReference>
<dbReference type="SUPFAM" id="SSF52540">
    <property type="entry name" value="P-loop containing nucleoside triphosphate hydrolases"/>
    <property type="match status" value="1"/>
</dbReference>
<dbReference type="PROSITE" id="PS50096">
    <property type="entry name" value="IQ"/>
    <property type="match status" value="3"/>
</dbReference>
<evidence type="ECO:0000313" key="19">
    <source>
        <dbReference type="EMBL" id="KAH0938078.1"/>
    </source>
</evidence>
<comment type="caution">
    <text evidence="19">The sequence shown here is derived from an EMBL/GenBank/DDBJ whole genome shotgun (WGS) entry which is preliminary data.</text>
</comment>
<dbReference type="Gene3D" id="1.20.930.80">
    <property type="match status" value="1"/>
</dbReference>
<accession>A0ABQ8EB96</accession>
<feature type="repeat" description="ANK" evidence="16">
    <location>
        <begin position="1182"/>
        <end position="1214"/>
    </location>
</feature>
<keyword evidence="8" id="KW-0112">Calmodulin-binding</keyword>
<keyword evidence="9" id="KW-0408">Iron</keyword>
<feature type="domain" description="CG-1" evidence="18">
    <location>
        <begin position="509"/>
        <end position="635"/>
    </location>
</feature>
<keyword evidence="5" id="KW-0639">Primosome</keyword>
<keyword evidence="20" id="KW-1185">Reference proteome</keyword>
<dbReference type="SUPFAM" id="SSF48403">
    <property type="entry name" value="Ankyrin repeat"/>
    <property type="match status" value="1"/>
</dbReference>
<evidence type="ECO:0000256" key="6">
    <source>
        <dbReference type="ARBA" id="ARBA00022705"/>
    </source>
</evidence>
<evidence type="ECO:0000256" key="8">
    <source>
        <dbReference type="ARBA" id="ARBA00022860"/>
    </source>
</evidence>
<keyword evidence="4" id="KW-0004">4Fe-4S</keyword>
<evidence type="ECO:0000259" key="18">
    <source>
        <dbReference type="PROSITE" id="PS51437"/>
    </source>
</evidence>
<evidence type="ECO:0000256" key="17">
    <source>
        <dbReference type="SAM" id="MobiDB-lite"/>
    </source>
</evidence>
<dbReference type="InterPro" id="IPR014756">
    <property type="entry name" value="Ig_E-set"/>
</dbReference>
<feature type="region of interest" description="Disordered" evidence="17">
    <location>
        <begin position="50"/>
        <end position="91"/>
    </location>
</feature>
<evidence type="ECO:0000256" key="12">
    <source>
        <dbReference type="ARBA" id="ARBA00023043"/>
    </source>
</evidence>
<dbReference type="Pfam" id="PF00612">
    <property type="entry name" value="IQ"/>
    <property type="match status" value="2"/>
</dbReference>
<dbReference type="Pfam" id="PF12796">
    <property type="entry name" value="Ank_2"/>
    <property type="match status" value="1"/>
</dbReference>
<dbReference type="PROSITE" id="PS50297">
    <property type="entry name" value="ANK_REP_REGION"/>
    <property type="match status" value="1"/>
</dbReference>
<dbReference type="PROSITE" id="PS51437">
    <property type="entry name" value="CG_1"/>
    <property type="match status" value="1"/>
</dbReference>
<evidence type="ECO:0000313" key="20">
    <source>
        <dbReference type="Proteomes" id="UP000824890"/>
    </source>
</evidence>
<evidence type="ECO:0000256" key="14">
    <source>
        <dbReference type="ARBA" id="ARBA00023163"/>
    </source>
</evidence>
<keyword evidence="13" id="KW-0010">Activator</keyword>
<dbReference type="Pfam" id="PF01833">
    <property type="entry name" value="TIG"/>
    <property type="match status" value="1"/>
</dbReference>
<dbReference type="InterPro" id="IPR005559">
    <property type="entry name" value="CG-1_dom"/>
</dbReference>
<dbReference type="EMBL" id="JAGKQM010000002">
    <property type="protein sequence ID" value="KAH0938078.1"/>
    <property type="molecule type" value="Genomic_DNA"/>
</dbReference>
<keyword evidence="7" id="KW-0479">Metal-binding</keyword>
<protein>
    <recommendedName>
        <fullName evidence="18">CG-1 domain-containing protein</fullName>
    </recommendedName>
</protein>
<evidence type="ECO:0000256" key="4">
    <source>
        <dbReference type="ARBA" id="ARBA00022485"/>
    </source>
</evidence>
<dbReference type="Gene3D" id="1.20.5.190">
    <property type="match status" value="1"/>
</dbReference>
<dbReference type="SUPFAM" id="SSF81296">
    <property type="entry name" value="E set domains"/>
    <property type="match status" value="1"/>
</dbReference>
<keyword evidence="14" id="KW-0804">Transcription</keyword>
<keyword evidence="11" id="KW-0346">Stress response</keyword>
<feature type="compositionally biased region" description="Basic and acidic residues" evidence="17">
    <location>
        <begin position="56"/>
        <end position="66"/>
    </location>
</feature>
<sequence length="1517" mass="170752">MDLLVKPSNRPNKESPALQPTYFPALFIVNPFLFSAAPLCAYFAERVRKQQHTQRTSKEEQVRDGGDTISETNSLQRHRVSDGLARGRNPKEMDDLVDTLWKEHMRDPDASLMFNKDIISHFVLRLVYCRSDELKKWFLSMETALFRHRFRLQNFEAQRAIVGEFGLPYKAVTGAELEGLKERLGQVVRSLGQISPTVEAIYYKVPFEEVPDLVASRRVLIQKGYAFVAGSQLVSLVVTQFRSHISKALILTNRKWTTTIREREKDRLTPKPYLQATWVPTILRYGIIEAVTFPQQSTEYAEISLKDIDQVAKSSFPLCMRHLFEKVREDHHLKHGGRMQLGLFLKGVGLKLDDALAFWRAEFTKKVGSERFDKEYAYSIRHNYGKEGKRTDYTPYACQKIILSAPGAGDHHGCPYRHFSEDNLRAALGRMGLSSRGMEGVMDQVRNKHYQLACTMTFEAVYGTSCDAGINHPNQYFEESQKILKSKTPPAPHHNFGYLLCVHRTKYEISNLYHEAQTRWLKPPEVHFILQNHERYQLTHKAPQNPPSGSLLLFNRRVLKFFRKDGHQWRRKKDGRAIAEAHERLKVGNVEALSCYYVHGEHDPTFQRRIYWMLDPEYDHIVLVHYRDISDGKEGRQSSGTVLQFSQNASTLFSSPSSIGTQNASYNHYMGDSTDLLQQHSSTSPGIAEVNSEVFFNSNGVETPEGSGSSYVFENRQAIKRLEEQLSLGDDIVSTVDPLYAQNESLDGLQFLAQPGTVYQRPENNKLERCYGGYVGAQYNVDPLYSQNESLDSLLSLDSAEDINHLAQPATGHQRPENNRLERSYGGYIGADYHPNNLTLVKNDSGGNGGSGDQASESWKDVLEACEVSIALNSEGSTPSSVKGLLPGMQEDSNWSYSNEADQGTLLLPQELGSFENPARYPELGAPENNAEYSRIMDDEGIIRMPLQQEMRPTVSHKQEFTIQDVSPQWGYANETTKVIIIGSFLCDPSESTWSCMFGSVEVPFEIIKEGVIRCEAPPCGPGKVNLCITSRDGLSCSQIKEFVYRDKPDTSCSTCSRDELFLLVRFVQTLLSDKKSNIEPGIDKLKKIKADDDDEEWSHIIDTILDDTATPSSTVDWLLQKLLKDKLDAWLSSRSQDEDQTSCSLSKQEQGIIHMVAGLGFEWALHPLLGLGVSVDFRDSNGWSALHWAARYGREKMVAALIASGASAGAVTDPNAQDPAGKTAASIAASNGHKGLAGYLSEVALTNHLSSLTLEETEHSLGSAQMQAEMIVNSISGRSPPGNDDPHSRAALRNVAQAAARIQAAFRAHSFRKRQEREAAMAACYQEYGIYADIEGIAAMSKLAFGNVKNYNSAALSIQKKYRGYKGRKEFLAKRQKVVKIQAYVRGYQVRKHYKVICWAVGILDKVVLRWRRKGVGLKGFRQDVESREESEDEDILKVFRKEKVDGAVNEAFSRVLSMTNSPDARQQYQRVLKRYCQTKAELGKTETLGTDGGDEDDDVLLDIADMRYENLRTLP</sequence>
<dbReference type="SMART" id="SM00015">
    <property type="entry name" value="IQ"/>
    <property type="match status" value="3"/>
</dbReference>
<keyword evidence="15" id="KW-0539">Nucleus</keyword>
<evidence type="ECO:0000256" key="16">
    <source>
        <dbReference type="PROSITE-ProRule" id="PRU00023"/>
    </source>
</evidence>
<dbReference type="SMART" id="SM00248">
    <property type="entry name" value="ANK"/>
    <property type="match status" value="1"/>
</dbReference>
<dbReference type="PANTHER" id="PTHR23335:SF1">
    <property type="entry name" value="CALMODULIN-BINDING TRANSCRIPTION ACTIVATOR, ISOFORM F"/>
    <property type="match status" value="1"/>
</dbReference>
<dbReference type="Pfam" id="PF26466">
    <property type="entry name" value="DNA_primase_lrg_N"/>
    <property type="match status" value="1"/>
</dbReference>
<evidence type="ECO:0000256" key="11">
    <source>
        <dbReference type="ARBA" id="ARBA00023016"/>
    </source>
</evidence>
<evidence type="ECO:0000256" key="1">
    <source>
        <dbReference type="ARBA" id="ARBA00001966"/>
    </source>
</evidence>